<name>A0A9Q8W9L4_9PEZI</name>
<evidence type="ECO:0000256" key="1">
    <source>
        <dbReference type="SAM" id="Phobius"/>
    </source>
</evidence>
<evidence type="ECO:0000313" key="2">
    <source>
        <dbReference type="EMBL" id="UQC74692.1"/>
    </source>
</evidence>
<keyword evidence="1" id="KW-0812">Transmembrane</keyword>
<dbReference type="EMBL" id="CP019471">
    <property type="protein sequence ID" value="UQC74692.1"/>
    <property type="molecule type" value="Genomic_DNA"/>
</dbReference>
<evidence type="ECO:0000313" key="3">
    <source>
        <dbReference type="Proteomes" id="UP000830671"/>
    </source>
</evidence>
<dbReference type="Proteomes" id="UP000830671">
    <property type="component" value="Chromosome 1"/>
</dbReference>
<accession>A0A9Q8W9L4</accession>
<reference evidence="2" key="1">
    <citation type="journal article" date="2021" name="Mol. Plant Microbe Interact.">
        <title>Complete Genome Sequence of the Plant-Pathogenic Fungus Colletotrichum lupini.</title>
        <authorList>
            <person name="Baroncelli R."/>
            <person name="Pensec F."/>
            <person name="Da Lio D."/>
            <person name="Boufleur T."/>
            <person name="Vicente I."/>
            <person name="Sarrocco S."/>
            <person name="Picot A."/>
            <person name="Baraldi E."/>
            <person name="Sukno S."/>
            <person name="Thon M."/>
            <person name="Le Floch G."/>
        </authorList>
    </citation>
    <scope>NUCLEOTIDE SEQUENCE</scope>
    <source>
        <strain evidence="2">IMI 504893</strain>
    </source>
</reference>
<gene>
    <name evidence="2" type="ORF">CLUP02_01344</name>
</gene>
<keyword evidence="1" id="KW-1133">Transmembrane helix</keyword>
<keyword evidence="3" id="KW-1185">Reference proteome</keyword>
<organism evidence="2 3">
    <name type="scientific">Colletotrichum lupini</name>
    <dbReference type="NCBI Taxonomy" id="145971"/>
    <lineage>
        <taxon>Eukaryota</taxon>
        <taxon>Fungi</taxon>
        <taxon>Dikarya</taxon>
        <taxon>Ascomycota</taxon>
        <taxon>Pezizomycotina</taxon>
        <taxon>Sordariomycetes</taxon>
        <taxon>Hypocreomycetidae</taxon>
        <taxon>Glomerellales</taxon>
        <taxon>Glomerellaceae</taxon>
        <taxon>Colletotrichum</taxon>
        <taxon>Colletotrichum acutatum species complex</taxon>
    </lineage>
</organism>
<dbReference type="AlphaFoldDB" id="A0A9Q8W9L4"/>
<dbReference type="GeneID" id="73335395"/>
<dbReference type="RefSeq" id="XP_049136342.1">
    <property type="nucleotide sequence ID" value="XM_049280385.1"/>
</dbReference>
<dbReference type="KEGG" id="clup:CLUP02_01344"/>
<feature type="transmembrane region" description="Helical" evidence="1">
    <location>
        <begin position="80"/>
        <end position="100"/>
    </location>
</feature>
<proteinExistence type="predicted"/>
<protein>
    <submittedName>
        <fullName evidence="2">Uncharacterized protein</fullName>
    </submittedName>
</protein>
<keyword evidence="1" id="KW-0472">Membrane</keyword>
<sequence length="138" mass="15232">MRAAVCTEGRSGLATWVVKSGNNFSPLFRSVPLFEVAHPDSQKEGREAVIIGFFTLVYQANAIGILSLDARQYFRFFKWTLAGLHPNGTAFLFMIILLHGSDSSDAFLLFRPCQACHGARLLGRSPITCDPFVIPLVL</sequence>